<dbReference type="SUPFAM" id="SSF54928">
    <property type="entry name" value="RNA-binding domain, RBD"/>
    <property type="match status" value="1"/>
</dbReference>
<evidence type="ECO:0000256" key="7">
    <source>
        <dbReference type="ARBA" id="ARBA00035004"/>
    </source>
</evidence>
<feature type="region of interest" description="Disordered" evidence="8">
    <location>
        <begin position="309"/>
        <end position="336"/>
    </location>
</feature>
<evidence type="ECO:0000313" key="10">
    <source>
        <dbReference type="Proteomes" id="UP000321570"/>
    </source>
</evidence>
<dbReference type="GO" id="GO:0008380">
    <property type="term" value="P:RNA splicing"/>
    <property type="evidence" value="ECO:0007669"/>
    <property type="project" value="UniProtKB-KW"/>
</dbReference>
<evidence type="ECO:0000256" key="5">
    <source>
        <dbReference type="ARBA" id="ARBA00022884"/>
    </source>
</evidence>
<comment type="similarity">
    <text evidence="1">Belongs to the RBM48 family.</text>
</comment>
<keyword evidence="3" id="KW-0507">mRNA processing</keyword>
<dbReference type="GO" id="GO:0005654">
    <property type="term" value="C:nucleoplasm"/>
    <property type="evidence" value="ECO:0007669"/>
    <property type="project" value="TreeGrafter"/>
</dbReference>
<dbReference type="PANTHER" id="PTHR20957:SF0">
    <property type="entry name" value="RNA-BINDING PROTEIN 48"/>
    <property type="match status" value="1"/>
</dbReference>
<dbReference type="InterPro" id="IPR034264">
    <property type="entry name" value="RBM48_RRM"/>
</dbReference>
<keyword evidence="10" id="KW-1185">Reference proteome</keyword>
<evidence type="ECO:0000256" key="4">
    <source>
        <dbReference type="ARBA" id="ARBA00022728"/>
    </source>
</evidence>
<evidence type="ECO:0000256" key="6">
    <source>
        <dbReference type="ARBA" id="ARBA00023187"/>
    </source>
</evidence>
<dbReference type="AlphaFoldDB" id="A0A564YWN8"/>
<keyword evidence="5" id="KW-0694">RNA-binding</keyword>
<evidence type="ECO:0000256" key="3">
    <source>
        <dbReference type="ARBA" id="ARBA00022664"/>
    </source>
</evidence>
<reference evidence="9 10" key="1">
    <citation type="submission" date="2019-07" db="EMBL/GenBank/DDBJ databases">
        <authorList>
            <person name="Jastrzebski P J."/>
            <person name="Paukszto L."/>
            <person name="Jastrzebski P J."/>
        </authorList>
    </citation>
    <scope>NUCLEOTIDE SEQUENCE [LARGE SCALE GENOMIC DNA]</scope>
    <source>
        <strain evidence="9 10">WMS-il1</strain>
    </source>
</reference>
<evidence type="ECO:0000313" key="9">
    <source>
        <dbReference type="EMBL" id="VUZ51113.1"/>
    </source>
</evidence>
<dbReference type="Proteomes" id="UP000321570">
    <property type="component" value="Unassembled WGS sequence"/>
</dbReference>
<dbReference type="PANTHER" id="PTHR20957">
    <property type="entry name" value="RNA-BINDING PROTEIN 48"/>
    <property type="match status" value="1"/>
</dbReference>
<accession>A0A564YWN8</accession>
<evidence type="ECO:0000256" key="1">
    <source>
        <dbReference type="ARBA" id="ARBA00006938"/>
    </source>
</evidence>
<organism evidence="9 10">
    <name type="scientific">Hymenolepis diminuta</name>
    <name type="common">Rat tapeworm</name>
    <dbReference type="NCBI Taxonomy" id="6216"/>
    <lineage>
        <taxon>Eukaryota</taxon>
        <taxon>Metazoa</taxon>
        <taxon>Spiralia</taxon>
        <taxon>Lophotrochozoa</taxon>
        <taxon>Platyhelminthes</taxon>
        <taxon>Cestoda</taxon>
        <taxon>Eucestoda</taxon>
        <taxon>Cyclophyllidea</taxon>
        <taxon>Hymenolepididae</taxon>
        <taxon>Hymenolepis</taxon>
    </lineage>
</organism>
<feature type="compositionally biased region" description="Basic residues" evidence="8">
    <location>
        <begin position="313"/>
        <end position="336"/>
    </location>
</feature>
<comment type="function">
    <text evidence="7">As a component of the minor spliceosome, involved in the splicing of U12-type introns in pre-mRNAs.</text>
</comment>
<dbReference type="InterPro" id="IPR039599">
    <property type="entry name" value="RBM48"/>
</dbReference>
<sequence length="336" mass="37770">MTEELKPLPHHRKVGPCLTRPPYRDGKCKKAVKVFTIADESMYVLIFGVPSIDLLKLLTEKLQQISPVQSIRKVDYPDPEAFTDTYLVKFDTVNSARNVKRRLDDTSFYGGTLHIVYAPEYESVSECRVKMHTYRKINDAVAKKAAAEKQRGIRDYNQHFDESLQIPNVQQASTFTSIPSALATGVIGDTTAFSNPYSMSLPIPSSSQFNALQSGDAAKAAGHFWTSRGFRSPPVVSTNDTQPLIQSISNPRYSHCNSNKPNGTIPLAVQQALLCQSILKEENPAPKRPNVSISKDLTRFTPRSVIQAQRLPPPKKRKLHYRSSPKSKMEKRARRW</sequence>
<protein>
    <recommendedName>
        <fullName evidence="2">RNA-binding protein 48</fullName>
    </recommendedName>
</protein>
<dbReference type="GO" id="GO:0003723">
    <property type="term" value="F:RNA binding"/>
    <property type="evidence" value="ECO:0007669"/>
    <property type="project" value="UniProtKB-KW"/>
</dbReference>
<proteinExistence type="inferred from homology"/>
<dbReference type="GO" id="GO:0006397">
    <property type="term" value="P:mRNA processing"/>
    <property type="evidence" value="ECO:0007669"/>
    <property type="project" value="UniProtKB-KW"/>
</dbReference>
<evidence type="ECO:0000256" key="2">
    <source>
        <dbReference type="ARBA" id="ARBA00015189"/>
    </source>
</evidence>
<keyword evidence="4" id="KW-0747">Spliceosome</keyword>
<dbReference type="GO" id="GO:0005681">
    <property type="term" value="C:spliceosomal complex"/>
    <property type="evidence" value="ECO:0007669"/>
    <property type="project" value="UniProtKB-KW"/>
</dbReference>
<evidence type="ECO:0000256" key="8">
    <source>
        <dbReference type="SAM" id="MobiDB-lite"/>
    </source>
</evidence>
<gene>
    <name evidence="9" type="ORF">WMSIL1_LOCUS9893</name>
</gene>
<dbReference type="InterPro" id="IPR035979">
    <property type="entry name" value="RBD_domain_sf"/>
</dbReference>
<name>A0A564YWN8_HYMDI</name>
<dbReference type="EMBL" id="CABIJS010000421">
    <property type="protein sequence ID" value="VUZ51113.1"/>
    <property type="molecule type" value="Genomic_DNA"/>
</dbReference>
<dbReference type="CDD" id="cd12442">
    <property type="entry name" value="RRM_RBM48"/>
    <property type="match status" value="1"/>
</dbReference>
<keyword evidence="6" id="KW-0508">mRNA splicing</keyword>